<dbReference type="PANTHER" id="PTHR46321:SF1">
    <property type="entry name" value="KIF-BINDING PROTEIN"/>
    <property type="match status" value="1"/>
</dbReference>
<accession>S9VLW9</accession>
<reference evidence="6 7" key="1">
    <citation type="journal article" date="2013" name="PLoS ONE">
        <title>Predicting the Proteins of Angomonas deanei, Strigomonas culicis and Their Respective Endosymbionts Reveals New Aspects of the Trypanosomatidae Family.</title>
        <authorList>
            <person name="Motta M.C."/>
            <person name="Martins A.C."/>
            <person name="de Souza S.S."/>
            <person name="Catta-Preta C.M."/>
            <person name="Silva R."/>
            <person name="Klein C.C."/>
            <person name="de Almeida L.G."/>
            <person name="de Lima Cunha O."/>
            <person name="Ciapina L.P."/>
            <person name="Brocchi M."/>
            <person name="Colabardini A.C."/>
            <person name="de Araujo Lima B."/>
            <person name="Machado C.R."/>
            <person name="de Almeida Soares C.M."/>
            <person name="Probst C.M."/>
            <person name="de Menezes C.B."/>
            <person name="Thompson C.E."/>
            <person name="Bartholomeu D.C."/>
            <person name="Gradia D.F."/>
            <person name="Pavoni D.P."/>
            <person name="Grisard E.C."/>
            <person name="Fantinatti-Garboggini F."/>
            <person name="Marchini F.K."/>
            <person name="Rodrigues-Luiz G.F."/>
            <person name="Wagner G."/>
            <person name="Goldman G.H."/>
            <person name="Fietto J.L."/>
            <person name="Elias M.C."/>
            <person name="Goldman M.H."/>
            <person name="Sagot M.F."/>
            <person name="Pereira M."/>
            <person name="Stoco P.H."/>
            <person name="de Mendonca-Neto R.P."/>
            <person name="Teixeira S.M."/>
            <person name="Maciel T.E."/>
            <person name="de Oliveira Mendes T.A."/>
            <person name="Urmenyi T.P."/>
            <person name="de Souza W."/>
            <person name="Schenkman S."/>
            <person name="de Vasconcelos A.T."/>
        </authorList>
    </citation>
    <scope>NUCLEOTIDE SEQUENCE [LARGE SCALE GENOMIC DNA]</scope>
</reference>
<evidence type="ECO:0000256" key="1">
    <source>
        <dbReference type="ARBA" id="ARBA00004245"/>
    </source>
</evidence>
<protein>
    <recommendedName>
        <fullName evidence="3">KIF-binding protein</fullName>
    </recommendedName>
</protein>
<comment type="caution">
    <text evidence="6">The sequence shown here is derived from an EMBL/GenBank/DDBJ whole genome shotgun (WGS) entry which is preliminary data.</text>
</comment>
<dbReference type="Proteomes" id="UP000015354">
    <property type="component" value="Unassembled WGS sequence"/>
</dbReference>
<comment type="similarity">
    <text evidence="2">Belongs to the KIF-binding protein family.</text>
</comment>
<evidence type="ECO:0000256" key="5">
    <source>
        <dbReference type="ARBA" id="ARBA00023212"/>
    </source>
</evidence>
<dbReference type="PANTHER" id="PTHR46321">
    <property type="entry name" value="KIF1-BINDING PROTEIN"/>
    <property type="match status" value="1"/>
</dbReference>
<gene>
    <name evidence="6" type="ORF">STCU_05298</name>
</gene>
<dbReference type="OrthoDB" id="409897at2759"/>
<dbReference type="GO" id="GO:0005856">
    <property type="term" value="C:cytoskeleton"/>
    <property type="evidence" value="ECO:0007669"/>
    <property type="project" value="UniProtKB-SubCell"/>
</dbReference>
<evidence type="ECO:0000313" key="7">
    <source>
        <dbReference type="Proteomes" id="UP000015354"/>
    </source>
</evidence>
<dbReference type="InterPro" id="IPR022083">
    <property type="entry name" value="KBP"/>
</dbReference>
<sequence>MDIQLFNTSFDDIIRLNLSEGPHTNIFEPKFEARRQIAQLRETLVNVYRGEKSLLAMQQMCRCLAFTASNMIDVEEEEEALPFLRQAYTLVGHCIREELLDSIGDVEPTSMDTINTETKAGNVSPQAENQFACSVEYMQVLNALGYYYSLSSGENAKAVLELAERVYTAWDHWFREQSPTFALEDLTITEDGKLVLPETADTQHRQQQLRRFEMEDAFITTLFFLAQVSGALGQPMARCCHLTVYRQLLMRKEFSPVTWAESTFQLASYYAQMNAFGKAYHCLLAGQRIMPTEDPAFHKEKTIGKVALAFGHFYVSVLAHYGALFSRHSNKGERAIVAADQPTAKALETETYWVDFPDVAPATPWPPVLNFEQARDTFKEGIKWLQEAATVYPFEEQCTTYMDIQRTISQLYAALSHFETDRRRSIAIVQRQIALTEGLPSQLSFNAYPTDYRQLLLDLGMLHNDLIELRKQQRRQPFENETPLKDGAYNKLVQRTFQYFHQFCETWRDPRTSVLPDILPEEDRVAFFSALIHLAQTQLHFYAPSPKAEYDNIGIGMEGFQRALQFAERNPMAEQRIAKELELAKQMVSMLPAKREAVMWHAMQDPSREEPSNLFYIYWTFKESTA</sequence>
<keyword evidence="7" id="KW-1185">Reference proteome</keyword>
<evidence type="ECO:0000256" key="3">
    <source>
        <dbReference type="ARBA" id="ARBA00016840"/>
    </source>
</evidence>
<name>S9VLW9_9TRYP</name>
<keyword evidence="4" id="KW-0963">Cytoplasm</keyword>
<keyword evidence="5" id="KW-0206">Cytoskeleton</keyword>
<comment type="subcellular location">
    <subcellularLocation>
        <location evidence="1">Cytoplasm</location>
        <location evidence="1">Cytoskeleton</location>
    </subcellularLocation>
</comment>
<proteinExistence type="inferred from homology"/>
<dbReference type="EMBL" id="ATMH01005298">
    <property type="protein sequence ID" value="EPY28106.1"/>
    <property type="molecule type" value="Genomic_DNA"/>
</dbReference>
<evidence type="ECO:0000313" key="6">
    <source>
        <dbReference type="EMBL" id="EPY28106.1"/>
    </source>
</evidence>
<dbReference type="Pfam" id="PF12309">
    <property type="entry name" value="KBP_C"/>
    <property type="match status" value="1"/>
</dbReference>
<evidence type="ECO:0000256" key="2">
    <source>
        <dbReference type="ARBA" id="ARBA00010305"/>
    </source>
</evidence>
<organism evidence="6 7">
    <name type="scientific">Strigomonas culicis</name>
    <dbReference type="NCBI Taxonomy" id="28005"/>
    <lineage>
        <taxon>Eukaryota</taxon>
        <taxon>Discoba</taxon>
        <taxon>Euglenozoa</taxon>
        <taxon>Kinetoplastea</taxon>
        <taxon>Metakinetoplastina</taxon>
        <taxon>Trypanosomatida</taxon>
        <taxon>Trypanosomatidae</taxon>
        <taxon>Strigomonadinae</taxon>
        <taxon>Strigomonas</taxon>
    </lineage>
</organism>
<dbReference type="AlphaFoldDB" id="S9VLW9"/>
<evidence type="ECO:0000256" key="4">
    <source>
        <dbReference type="ARBA" id="ARBA00022490"/>
    </source>
</evidence>